<dbReference type="AlphaFoldDB" id="X6LPL5"/>
<dbReference type="InterPro" id="IPR016024">
    <property type="entry name" value="ARM-type_fold"/>
</dbReference>
<evidence type="ECO:0000313" key="1">
    <source>
        <dbReference type="EMBL" id="ETO03311.1"/>
    </source>
</evidence>
<dbReference type="Proteomes" id="UP000023152">
    <property type="component" value="Unassembled WGS sequence"/>
</dbReference>
<reference evidence="1 2" key="1">
    <citation type="journal article" date="2013" name="Curr. Biol.">
        <title>The Genome of the Foraminiferan Reticulomyxa filosa.</title>
        <authorList>
            <person name="Glockner G."/>
            <person name="Hulsmann N."/>
            <person name="Schleicher M."/>
            <person name="Noegel A.A."/>
            <person name="Eichinger L."/>
            <person name="Gallinger C."/>
            <person name="Pawlowski J."/>
            <person name="Sierra R."/>
            <person name="Euteneuer U."/>
            <person name="Pillet L."/>
            <person name="Moustafa A."/>
            <person name="Platzer M."/>
            <person name="Groth M."/>
            <person name="Szafranski K."/>
            <person name="Schliwa M."/>
        </authorList>
    </citation>
    <scope>NUCLEOTIDE SEQUENCE [LARGE SCALE GENOMIC DNA]</scope>
</reference>
<name>X6LPL5_RETFI</name>
<dbReference type="Gene3D" id="1.25.10.10">
    <property type="entry name" value="Leucine-rich Repeat Variant"/>
    <property type="match status" value="1"/>
</dbReference>
<dbReference type="EMBL" id="ASPP01033687">
    <property type="protein sequence ID" value="ETO03311.1"/>
    <property type="molecule type" value="Genomic_DNA"/>
</dbReference>
<feature type="non-terminal residue" evidence="1">
    <location>
        <position position="1"/>
    </location>
</feature>
<evidence type="ECO:0000313" key="2">
    <source>
        <dbReference type="Proteomes" id="UP000023152"/>
    </source>
</evidence>
<keyword evidence="2" id="KW-1185">Reference proteome</keyword>
<gene>
    <name evidence="1" type="ORF">RFI_34098</name>
</gene>
<sequence>FLTLQWDIFNDRNDNTDVRMEFAKLLGIIAVNLNEKHFDDAFECLNDRQLDRVFIALIDGLKDTNKWGHESCAKFLEVISKKLNGKQLKIVINVLMSGLKYGNSCVRILCAKSLGIISEKLDEK</sequence>
<proteinExistence type="predicted"/>
<dbReference type="SUPFAM" id="SSF48371">
    <property type="entry name" value="ARM repeat"/>
    <property type="match status" value="1"/>
</dbReference>
<organism evidence="1 2">
    <name type="scientific">Reticulomyxa filosa</name>
    <dbReference type="NCBI Taxonomy" id="46433"/>
    <lineage>
        <taxon>Eukaryota</taxon>
        <taxon>Sar</taxon>
        <taxon>Rhizaria</taxon>
        <taxon>Retaria</taxon>
        <taxon>Foraminifera</taxon>
        <taxon>Monothalamids</taxon>
        <taxon>Reticulomyxidae</taxon>
        <taxon>Reticulomyxa</taxon>
    </lineage>
</organism>
<protein>
    <submittedName>
        <fullName evidence="1">Uncharacterized protein</fullName>
    </submittedName>
</protein>
<accession>X6LPL5</accession>
<comment type="caution">
    <text evidence="1">The sequence shown here is derived from an EMBL/GenBank/DDBJ whole genome shotgun (WGS) entry which is preliminary data.</text>
</comment>
<dbReference type="InterPro" id="IPR011989">
    <property type="entry name" value="ARM-like"/>
</dbReference>